<keyword evidence="1" id="KW-0723">Serine/threonine-protein kinase</keyword>
<dbReference type="InterPro" id="IPR047718">
    <property type="entry name" value="RsbA-like_anti_sig"/>
</dbReference>
<protein>
    <submittedName>
        <fullName evidence="4">Sensor histidine kinase</fullName>
    </submittedName>
</protein>
<comment type="caution">
    <text evidence="4">The sequence shown here is derived from an EMBL/GenBank/DDBJ whole genome shotgun (WGS) entry which is preliminary data.</text>
</comment>
<dbReference type="Gene3D" id="3.30.565.10">
    <property type="entry name" value="Histidine kinase-like ATPase, C-terminal domain"/>
    <property type="match status" value="1"/>
</dbReference>
<dbReference type="AlphaFoldDB" id="A0A3A4B4Q2"/>
<sequence length="306" mass="33740">MSASFSHQLLLYGSDAGFLASAEPFLRAALAAGEPAMLLARPHTIELVRDALGDDAKNLDTRESADWFLHPPRTLAASHDYVVAQAGRRTWVLGEPLWVGRDAREVGEWHRYEAAMNLAMDGMNAAFMCAYDRRVTAPEIVAAATVTHPECAFGPEAKPNPEYVLPERLNGDDGPLPEPPADAFRMRFTLTELKRLRDVVGEYAARAELSRNRIPSFVLSVAEIANNAVEHGAGYGIAHLWTQNDVLACEIVEPSTHFDVLYPGYIPPPPDSPRGYGLWITRQLCDLVDVRTGGGKSRIRLQMRIP</sequence>
<proteinExistence type="predicted"/>
<feature type="domain" description="Histidine kinase/HSP90-like ATPase" evidence="2">
    <location>
        <begin position="189"/>
        <end position="302"/>
    </location>
</feature>
<dbReference type="Pfam" id="PF14417">
    <property type="entry name" value="MEDS"/>
    <property type="match status" value="1"/>
</dbReference>
<evidence type="ECO:0000313" key="5">
    <source>
        <dbReference type="Proteomes" id="UP000265768"/>
    </source>
</evidence>
<feature type="domain" description="MEDS" evidence="3">
    <location>
        <begin position="7"/>
        <end position="149"/>
    </location>
</feature>
<gene>
    <name evidence="4" type="ORF">D5H75_12830</name>
</gene>
<dbReference type="EMBL" id="QZEY01000004">
    <property type="protein sequence ID" value="RJL32422.1"/>
    <property type="molecule type" value="Genomic_DNA"/>
</dbReference>
<reference evidence="4 5" key="1">
    <citation type="submission" date="2018-09" db="EMBL/GenBank/DDBJ databases">
        <title>YIM 75507 draft genome.</title>
        <authorList>
            <person name="Tang S."/>
            <person name="Feng Y."/>
        </authorList>
    </citation>
    <scope>NUCLEOTIDE SEQUENCE [LARGE SCALE GENOMIC DNA]</scope>
    <source>
        <strain evidence="4 5">YIM 75507</strain>
    </source>
</reference>
<dbReference type="PANTHER" id="PTHR35526:SF3">
    <property type="entry name" value="ANTI-SIGMA-F FACTOR RSBW"/>
    <property type="match status" value="1"/>
</dbReference>
<keyword evidence="4" id="KW-0418">Kinase</keyword>
<evidence type="ECO:0000259" key="3">
    <source>
        <dbReference type="Pfam" id="PF14417"/>
    </source>
</evidence>
<dbReference type="PANTHER" id="PTHR35526">
    <property type="entry name" value="ANTI-SIGMA-F FACTOR RSBW-RELATED"/>
    <property type="match status" value="1"/>
</dbReference>
<accession>A0A3A4B4Q2</accession>
<dbReference type="InterPro" id="IPR050267">
    <property type="entry name" value="Anti-sigma-factor_SerPK"/>
</dbReference>
<dbReference type="NCBIfam" id="NF041045">
    <property type="entry name" value="RsbA_anti_sig"/>
    <property type="match status" value="1"/>
</dbReference>
<dbReference type="Proteomes" id="UP000265768">
    <property type="component" value="Unassembled WGS sequence"/>
</dbReference>
<evidence type="ECO:0000313" key="4">
    <source>
        <dbReference type="EMBL" id="RJL32422.1"/>
    </source>
</evidence>
<name>A0A3A4B4Q2_9ACTN</name>
<dbReference type="InterPro" id="IPR003594">
    <property type="entry name" value="HATPase_dom"/>
</dbReference>
<dbReference type="OrthoDB" id="3748385at2"/>
<evidence type="ECO:0000256" key="1">
    <source>
        <dbReference type="ARBA" id="ARBA00022527"/>
    </source>
</evidence>
<dbReference type="RefSeq" id="WP_119926670.1">
    <property type="nucleotide sequence ID" value="NZ_QZEY01000004.1"/>
</dbReference>
<dbReference type="Pfam" id="PF13581">
    <property type="entry name" value="HATPase_c_2"/>
    <property type="match status" value="1"/>
</dbReference>
<dbReference type="CDD" id="cd16936">
    <property type="entry name" value="HATPase_RsbW-like"/>
    <property type="match status" value="1"/>
</dbReference>
<keyword evidence="4" id="KW-0808">Transferase</keyword>
<organism evidence="4 5">
    <name type="scientific">Bailinhaonella thermotolerans</name>
    <dbReference type="NCBI Taxonomy" id="1070861"/>
    <lineage>
        <taxon>Bacteria</taxon>
        <taxon>Bacillati</taxon>
        <taxon>Actinomycetota</taxon>
        <taxon>Actinomycetes</taxon>
        <taxon>Streptosporangiales</taxon>
        <taxon>Streptosporangiaceae</taxon>
        <taxon>Bailinhaonella</taxon>
    </lineage>
</organism>
<dbReference type="InterPro" id="IPR025847">
    <property type="entry name" value="MEDS_domain"/>
</dbReference>
<dbReference type="GO" id="GO:0004674">
    <property type="term" value="F:protein serine/threonine kinase activity"/>
    <property type="evidence" value="ECO:0007669"/>
    <property type="project" value="UniProtKB-KW"/>
</dbReference>
<dbReference type="InterPro" id="IPR036890">
    <property type="entry name" value="HATPase_C_sf"/>
</dbReference>
<keyword evidence="5" id="KW-1185">Reference proteome</keyword>
<evidence type="ECO:0000259" key="2">
    <source>
        <dbReference type="Pfam" id="PF13581"/>
    </source>
</evidence>